<reference evidence="2" key="1">
    <citation type="submission" date="2018-07" db="EMBL/GenBank/DDBJ databases">
        <title>Genome assembly of strain Ka43.</title>
        <authorList>
            <person name="Kukolya J."/>
            <person name="Nagy I."/>
            <person name="Horvath B."/>
            <person name="Toth A."/>
        </authorList>
    </citation>
    <scope>NUCLEOTIDE SEQUENCE</scope>
    <source>
        <strain evidence="2">KB43</strain>
    </source>
</reference>
<dbReference type="AlphaFoldDB" id="A0A928YUQ9"/>
<keyword evidence="3" id="KW-1185">Reference proteome</keyword>
<comment type="similarity">
    <text evidence="1">Belongs to the DsrF/TusC family.</text>
</comment>
<accession>A0A928YUQ9</accession>
<proteinExistence type="inferred from homology"/>
<dbReference type="NCBIfam" id="NF001238">
    <property type="entry name" value="PRK00211.1"/>
    <property type="match status" value="1"/>
</dbReference>
<dbReference type="SUPFAM" id="SSF75169">
    <property type="entry name" value="DsrEFH-like"/>
    <property type="match status" value="1"/>
</dbReference>
<dbReference type="InterPro" id="IPR017462">
    <property type="entry name" value="Sulphur_relay_TusC/DsrF"/>
</dbReference>
<dbReference type="NCBIfam" id="TIGR03010">
    <property type="entry name" value="sulf_tusC_dsrF"/>
    <property type="match status" value="1"/>
</dbReference>
<organism evidence="2 3">
    <name type="scientific">Cellvibrio polysaccharolyticus</name>
    <dbReference type="NCBI Taxonomy" id="2082724"/>
    <lineage>
        <taxon>Bacteria</taxon>
        <taxon>Pseudomonadati</taxon>
        <taxon>Pseudomonadota</taxon>
        <taxon>Gammaproteobacteria</taxon>
        <taxon>Cellvibrionales</taxon>
        <taxon>Cellvibrionaceae</taxon>
        <taxon>Cellvibrio</taxon>
    </lineage>
</organism>
<dbReference type="EMBL" id="PRDL01000001">
    <property type="protein sequence ID" value="MBE8717735.1"/>
    <property type="molecule type" value="Genomic_DNA"/>
</dbReference>
<evidence type="ECO:0000313" key="2">
    <source>
        <dbReference type="EMBL" id="MBE8717735.1"/>
    </source>
</evidence>
<evidence type="ECO:0000313" key="3">
    <source>
        <dbReference type="Proteomes" id="UP000652567"/>
    </source>
</evidence>
<dbReference type="Gene3D" id="3.40.1260.10">
    <property type="entry name" value="DsrEFH-like"/>
    <property type="match status" value="1"/>
</dbReference>
<dbReference type="RefSeq" id="WP_193909755.1">
    <property type="nucleotide sequence ID" value="NZ_PRDL01000001.1"/>
</dbReference>
<dbReference type="Pfam" id="PF02635">
    <property type="entry name" value="DsrE"/>
    <property type="match status" value="1"/>
</dbReference>
<gene>
    <name evidence="2" type="primary">tusC</name>
    <name evidence="2" type="ORF">C4F51_11130</name>
</gene>
<comment type="caution">
    <text evidence="2">The sequence shown here is derived from an EMBL/GenBank/DDBJ whole genome shotgun (WGS) entry which is preliminary data.</text>
</comment>
<sequence>MSKKILFISRHAPYGSSLARDALDALLASAAYDQSLALLLMDDGVMQLLAGQNADLIDQKNFASVLPVLELYDVEQIYVHSESLLKRGIEKNELIDLPLTLLNSNEVADLISSQQQILSF</sequence>
<protein>
    <submittedName>
        <fullName evidence="2">Sulfurtransferase complex subunit TusC</fullName>
    </submittedName>
</protein>
<dbReference type="PANTHER" id="PTHR38780">
    <property type="entry name" value="PROTEIN TUSC"/>
    <property type="match status" value="1"/>
</dbReference>
<dbReference type="Proteomes" id="UP000652567">
    <property type="component" value="Unassembled WGS sequence"/>
</dbReference>
<dbReference type="PANTHER" id="PTHR38780:SF1">
    <property type="entry name" value="PROTEIN TUSC"/>
    <property type="match status" value="1"/>
</dbReference>
<name>A0A928YUQ9_9GAMM</name>
<dbReference type="InterPro" id="IPR027396">
    <property type="entry name" value="DsrEFH-like"/>
</dbReference>
<evidence type="ECO:0000256" key="1">
    <source>
        <dbReference type="ARBA" id="ARBA00005996"/>
    </source>
</evidence>
<dbReference type="InterPro" id="IPR003787">
    <property type="entry name" value="Sulphur_relay_DsrE/F-like"/>
</dbReference>